<dbReference type="Proteomes" id="UP000479710">
    <property type="component" value="Unassembled WGS sequence"/>
</dbReference>
<evidence type="ECO:0000313" key="2">
    <source>
        <dbReference type="Proteomes" id="UP000479710"/>
    </source>
</evidence>
<sequence>MVACRGIGDKACHFRVCLTFPTTFAITGRDMMLGDITVVNAAGSAARSSLSIRQHLPPPRVQRYVSGILPVVYKYNYTKVKRAGEFLRRSSSPSDLRKIIASSPPLSYPNCGCNGNGERNLAHLADRLTLRLTAMPSLFLPPGWMELPVLHLESVMKAPLPVNHHLG</sequence>
<keyword evidence="2" id="KW-1185">Reference proteome</keyword>
<evidence type="ECO:0000313" key="1">
    <source>
        <dbReference type="EMBL" id="KAF0908409.1"/>
    </source>
</evidence>
<dbReference type="EMBL" id="SPHZ02000007">
    <property type="protein sequence ID" value="KAF0908409.1"/>
    <property type="molecule type" value="Genomic_DNA"/>
</dbReference>
<proteinExistence type="predicted"/>
<reference evidence="1 2" key="1">
    <citation type="submission" date="2019-11" db="EMBL/GenBank/DDBJ databases">
        <title>Whole genome sequence of Oryza granulata.</title>
        <authorList>
            <person name="Li W."/>
        </authorList>
    </citation>
    <scope>NUCLEOTIDE SEQUENCE [LARGE SCALE GENOMIC DNA]</scope>
    <source>
        <strain evidence="2">cv. Menghai</strain>
        <tissue evidence="1">Leaf</tissue>
    </source>
</reference>
<protein>
    <submittedName>
        <fullName evidence="1">Uncharacterized protein</fullName>
    </submittedName>
</protein>
<comment type="caution">
    <text evidence="1">The sequence shown here is derived from an EMBL/GenBank/DDBJ whole genome shotgun (WGS) entry which is preliminary data.</text>
</comment>
<dbReference type="AlphaFoldDB" id="A0A6G1D7Q4"/>
<organism evidence="1 2">
    <name type="scientific">Oryza meyeriana var. granulata</name>
    <dbReference type="NCBI Taxonomy" id="110450"/>
    <lineage>
        <taxon>Eukaryota</taxon>
        <taxon>Viridiplantae</taxon>
        <taxon>Streptophyta</taxon>
        <taxon>Embryophyta</taxon>
        <taxon>Tracheophyta</taxon>
        <taxon>Spermatophyta</taxon>
        <taxon>Magnoliopsida</taxon>
        <taxon>Liliopsida</taxon>
        <taxon>Poales</taxon>
        <taxon>Poaceae</taxon>
        <taxon>BOP clade</taxon>
        <taxon>Oryzoideae</taxon>
        <taxon>Oryzeae</taxon>
        <taxon>Oryzinae</taxon>
        <taxon>Oryza</taxon>
        <taxon>Oryza meyeriana</taxon>
    </lineage>
</organism>
<accession>A0A6G1D7Q4</accession>
<name>A0A6G1D7Q4_9ORYZ</name>
<gene>
    <name evidence="1" type="ORF">E2562_025079</name>
</gene>